<proteinExistence type="predicted"/>
<protein>
    <submittedName>
        <fullName evidence="1">Cell surface protein</fullName>
    </submittedName>
</protein>
<dbReference type="AlphaFoldDB" id="A0A2D3LLW7"/>
<dbReference type="RefSeq" id="WP_100014541.1">
    <property type="nucleotide sequence ID" value="NZ_CP024727.1"/>
</dbReference>
<accession>A0A2D3LLW7</accession>
<dbReference type="Gene3D" id="3.80.10.10">
    <property type="entry name" value="Ribonuclease Inhibitor"/>
    <property type="match status" value="6"/>
</dbReference>
<dbReference type="InterPro" id="IPR026906">
    <property type="entry name" value="LRR_5"/>
</dbReference>
<organism evidence="1 2">
    <name type="scientific">Prevotella intermedia</name>
    <dbReference type="NCBI Taxonomy" id="28131"/>
    <lineage>
        <taxon>Bacteria</taxon>
        <taxon>Pseudomonadati</taxon>
        <taxon>Bacteroidota</taxon>
        <taxon>Bacteroidia</taxon>
        <taxon>Bacteroidales</taxon>
        <taxon>Prevotellaceae</taxon>
        <taxon>Prevotella</taxon>
    </lineage>
</organism>
<dbReference type="PANTHER" id="PTHR45661:SF3">
    <property type="entry name" value="IG-LIKE DOMAIN-CONTAINING PROTEIN"/>
    <property type="match status" value="1"/>
</dbReference>
<name>A0A2D3LLW7_PREIN</name>
<dbReference type="EMBL" id="CP024727">
    <property type="protein sequence ID" value="ATV31553.1"/>
    <property type="molecule type" value="Genomic_DNA"/>
</dbReference>
<dbReference type="Proteomes" id="UP000230742">
    <property type="component" value="Chromosome 1"/>
</dbReference>
<evidence type="ECO:0000313" key="1">
    <source>
        <dbReference type="EMBL" id="ATV31553.1"/>
    </source>
</evidence>
<dbReference type="SUPFAM" id="SSF52058">
    <property type="entry name" value="L domain-like"/>
    <property type="match status" value="2"/>
</dbReference>
<dbReference type="PANTHER" id="PTHR45661">
    <property type="entry name" value="SURFACE ANTIGEN"/>
    <property type="match status" value="1"/>
</dbReference>
<dbReference type="InterPro" id="IPR032675">
    <property type="entry name" value="LRR_dom_sf"/>
</dbReference>
<reference evidence="1 2" key="1">
    <citation type="submission" date="2017-11" db="EMBL/GenBank/DDBJ databases">
        <title>Genome sequencing of Prevotella intermedia KCOM 1949.</title>
        <authorList>
            <person name="Kook J.-K."/>
            <person name="Park S.-N."/>
            <person name="Lim Y.K."/>
        </authorList>
    </citation>
    <scope>NUCLEOTIDE SEQUENCE [LARGE SCALE GENOMIC DNA]</scope>
    <source>
        <strain evidence="1 2">KCOM 1949</strain>
    </source>
</reference>
<gene>
    <name evidence="1" type="ORF">CTM46_02465</name>
</gene>
<evidence type="ECO:0000313" key="2">
    <source>
        <dbReference type="Proteomes" id="UP000230742"/>
    </source>
</evidence>
<sequence>MNKIKLLLVILLFTAIPTGLLAYTDGQIVSFNGNTYKVVSAAANTLCFLGTDDSKSGLLEIPETVFDNVDVTFTVTQVAYDSRYSCKNITSIKLPQTIVYIGTDSFKEANLESINIPKNVVSINSNVFASVAKVPKCIVDSDNNVYSSDANGVLYNKDKTELRSVPSNCPLAGGVYTIDDKVTKITRTAFRYITGLTKIVFPKNLQEVETGFPTIAPTPTITEFAITPGGSTPFEIIEGVLFKGEELILYPGSKDTENYKVPNGKKSIASYAISHNWKMKAIDLNDVTNLELSALYSVTNLKTITLPKDIKKYDETAQKGLKDGCFEECGNVEEYIVPTENTDFMAENGVLFSKNKTELYFYPPAKSGVTYDIPTTVTVLKDRAFQGAKNLTSMNIPANVKTIGNETFRNLQLLETLAFSEPSNLEKIGWLAFRSCRKLKEVTLPSSLKEISDIFFQCEALEIINVPDNSKLGIIHNRAFATNTNLKSFNFQGTCALTTIKNDAFATLGKLQTFHFPKSVTTIETNAFSGCSSMSTVVFDPDADILNIGSGAFADCGLTSFNVPKKVQSVNREAFRNCKVLSTINVTETTTYISPEAFKYCSNLTDINVSKKNQIYSSVDGYLLSKNKEKLIIFPAGKANDQFTLLPPSIKEIGEYAFYDCQELKNVTIPNKVTTIGKRAFGLCKNLNTITFLCDQMINPANIKQGLNEMAFDDGTQAAEMFSKININVRQDQYANYQAENFYKKFASINKSFTDKTEEYIAVSDKAVNLLNTTRKDYTFILPTTVLYNGKDYSVSLIGDYAFQNATNDIKEVVVKKNVKYIGAKAFITKISDNTSTVRSVFFIESIPTKSMLSTTRFELDETKENYNEFAATTKIYVKKSALNTYKAAWAKTVYDVATDQDVKSKFDFTSQLDYQIKDVKITHKYGTFAREFDTDFKDYYNTKGNTDVAAFVAGSKILEKGGDYGESTHHIKMTSVDMNGGNTASYAYVPANTGVLLKVLDKVATDADFYYTIGEEDAQTYNVTNNIMTGVTINPVEVAASATAPVYVMQGGVFRKVTSPIPSSKFPIHRAYVKLSSLPANAKVVFDFEDSNITGIESITTSDDANNNAYYNLNGQRVNKPQQGVYIHKGKKIVIR</sequence>
<dbReference type="InterPro" id="IPR053139">
    <property type="entry name" value="Surface_bspA-like"/>
</dbReference>
<dbReference type="Pfam" id="PF13306">
    <property type="entry name" value="LRR_5"/>
    <property type="match status" value="7"/>
</dbReference>